<comment type="caution">
    <text evidence="1">The sequence shown here is derived from an EMBL/GenBank/DDBJ whole genome shotgun (WGS) entry which is preliminary data.</text>
</comment>
<dbReference type="Proteomes" id="UP001500618">
    <property type="component" value="Unassembled WGS sequence"/>
</dbReference>
<evidence type="ECO:0000313" key="2">
    <source>
        <dbReference type="Proteomes" id="UP001500618"/>
    </source>
</evidence>
<accession>A0ABN2GRJ0</accession>
<dbReference type="RefSeq" id="WP_163568622.1">
    <property type="nucleotide sequence ID" value="NZ_BAAANY010000009.1"/>
</dbReference>
<sequence>MSAWAMRHDETSIECLVHRYSDEVEIRFGGTDGFDLCASSVALRRLVETATVALSELGDDAVD</sequence>
<gene>
    <name evidence="1" type="ORF">GCM10009765_26190</name>
</gene>
<evidence type="ECO:0000313" key="1">
    <source>
        <dbReference type="EMBL" id="GAA1675645.1"/>
    </source>
</evidence>
<name>A0ABN2GRJ0_9ACTN</name>
<dbReference type="EMBL" id="BAAANY010000009">
    <property type="protein sequence ID" value="GAA1675645.1"/>
    <property type="molecule type" value="Genomic_DNA"/>
</dbReference>
<reference evidence="1 2" key="1">
    <citation type="journal article" date="2019" name="Int. J. Syst. Evol. Microbiol.">
        <title>The Global Catalogue of Microorganisms (GCM) 10K type strain sequencing project: providing services to taxonomists for standard genome sequencing and annotation.</title>
        <authorList>
            <consortium name="The Broad Institute Genomics Platform"/>
            <consortium name="The Broad Institute Genome Sequencing Center for Infectious Disease"/>
            <person name="Wu L."/>
            <person name="Ma J."/>
        </authorList>
    </citation>
    <scope>NUCLEOTIDE SEQUENCE [LARGE SCALE GENOMIC DNA]</scope>
    <source>
        <strain evidence="1 2">JCM 14718</strain>
    </source>
</reference>
<protein>
    <submittedName>
        <fullName evidence="1">Uncharacterized protein</fullName>
    </submittedName>
</protein>
<proteinExistence type="predicted"/>
<keyword evidence="2" id="KW-1185">Reference proteome</keyword>
<organism evidence="1 2">
    <name type="scientific">Fodinicola feengrottensis</name>
    <dbReference type="NCBI Taxonomy" id="435914"/>
    <lineage>
        <taxon>Bacteria</taxon>
        <taxon>Bacillati</taxon>
        <taxon>Actinomycetota</taxon>
        <taxon>Actinomycetes</taxon>
        <taxon>Mycobacteriales</taxon>
        <taxon>Fodinicola</taxon>
    </lineage>
</organism>